<dbReference type="RefSeq" id="WP_089183065.1">
    <property type="nucleotide sequence ID" value="NZ_CP043427.1"/>
</dbReference>
<gene>
    <name evidence="5" type="primary">hycD</name>
    <name evidence="5" type="ORF">NCTC12475_00889</name>
</gene>
<keyword evidence="6" id="KW-1185">Reference proteome</keyword>
<evidence type="ECO:0000256" key="1">
    <source>
        <dbReference type="ARBA" id="ARBA00004141"/>
    </source>
</evidence>
<evidence type="ECO:0000256" key="4">
    <source>
        <dbReference type="ARBA" id="ARBA00023136"/>
    </source>
</evidence>
<accession>A0A381DJ08</accession>
<dbReference type="EC" id="1.-.-.-" evidence="5"/>
<protein>
    <submittedName>
        <fullName evidence="5">Hydrogenase-4 component C</fullName>
        <ecNumber evidence="5">1.-.-.-</ecNumber>
    </submittedName>
</protein>
<name>A0A381DJ08_9BACT</name>
<evidence type="ECO:0000256" key="2">
    <source>
        <dbReference type="ARBA" id="ARBA00022692"/>
    </source>
</evidence>
<dbReference type="EMBL" id="UFVD01000001">
    <property type="protein sequence ID" value="SUX10682.1"/>
    <property type="molecule type" value="Genomic_DNA"/>
</dbReference>
<dbReference type="GeneID" id="93091317"/>
<keyword evidence="4" id="KW-0472">Membrane</keyword>
<dbReference type="Pfam" id="PF00146">
    <property type="entry name" value="NADHdh"/>
    <property type="match status" value="1"/>
</dbReference>
<reference evidence="5 6" key="1">
    <citation type="submission" date="2018-06" db="EMBL/GenBank/DDBJ databases">
        <authorList>
            <consortium name="Pathogen Informatics"/>
            <person name="Doyle S."/>
        </authorList>
    </citation>
    <scope>NUCLEOTIDE SEQUENCE [LARGE SCALE GENOMIC DNA]</scope>
    <source>
        <strain evidence="5 6">NCTC12475</strain>
    </source>
</reference>
<sequence>MDFLLILLQLFSAFLVAPLFDGIARKLRAKFQSRIGPNIFQTYYDILKLAKRGRTKPECSSLIYQISPYLLFLSSAMMFCLLPVTYGADSYFARISDVLLFIYLAAMFRFIFIISGIDTGNAFGAVGSSREATIGVYSECIVIMCLIVVMLGIGTSNLVEISNAIRAGEYGYFIPSFAIASTAFIWMMYVETGRKPYDLAEAEQELQEGVLGEYSGKDLSIMGLSLMLKQFSMLGLFLVIFEPWNFDNPILALIVFILEIGILYVLVVFIDNFGPRFTMSKGVRKTLIFPFAIACSAIFCFILGV</sequence>
<dbReference type="OrthoDB" id="9778499at2"/>
<dbReference type="AlphaFoldDB" id="A0A381DJ08"/>
<dbReference type="PANTHER" id="PTHR43359">
    <property type="entry name" value="FORMATE HYDROGENLYASE SUBUNIT 4"/>
    <property type="match status" value="1"/>
</dbReference>
<proteinExistence type="predicted"/>
<evidence type="ECO:0000313" key="5">
    <source>
        <dbReference type="EMBL" id="SUX10682.1"/>
    </source>
</evidence>
<keyword evidence="5" id="KW-0560">Oxidoreductase</keyword>
<dbReference type="PANTHER" id="PTHR43359:SF1">
    <property type="entry name" value="FORMATE HYDROGENLYASE SUBUNIT 4-RELATED"/>
    <property type="match status" value="1"/>
</dbReference>
<comment type="subcellular location">
    <subcellularLocation>
        <location evidence="1">Membrane</location>
        <topology evidence="1">Multi-pass membrane protein</topology>
    </subcellularLocation>
</comment>
<dbReference type="GO" id="GO:0016491">
    <property type="term" value="F:oxidoreductase activity"/>
    <property type="evidence" value="ECO:0007669"/>
    <property type="project" value="UniProtKB-KW"/>
</dbReference>
<keyword evidence="3" id="KW-1133">Transmembrane helix</keyword>
<dbReference type="GO" id="GO:0005886">
    <property type="term" value="C:plasma membrane"/>
    <property type="evidence" value="ECO:0007669"/>
    <property type="project" value="TreeGrafter"/>
</dbReference>
<dbReference type="Proteomes" id="UP000254920">
    <property type="component" value="Unassembled WGS sequence"/>
</dbReference>
<dbReference type="InterPro" id="IPR052561">
    <property type="entry name" value="ComplexI_Subunit1"/>
</dbReference>
<organism evidence="5 6">
    <name type="scientific">Campylobacter sputorum subsp. sputorum</name>
    <dbReference type="NCBI Taxonomy" id="32024"/>
    <lineage>
        <taxon>Bacteria</taxon>
        <taxon>Pseudomonadati</taxon>
        <taxon>Campylobacterota</taxon>
        <taxon>Epsilonproteobacteria</taxon>
        <taxon>Campylobacterales</taxon>
        <taxon>Campylobacteraceae</taxon>
        <taxon>Campylobacter</taxon>
    </lineage>
</organism>
<keyword evidence="2" id="KW-0812">Transmembrane</keyword>
<dbReference type="InterPro" id="IPR001694">
    <property type="entry name" value="NADH_UbQ_OxRdtase_su1/FPO"/>
</dbReference>
<dbReference type="STRING" id="32024.GCA_000788295_01860"/>
<evidence type="ECO:0000313" key="6">
    <source>
        <dbReference type="Proteomes" id="UP000254920"/>
    </source>
</evidence>
<evidence type="ECO:0000256" key="3">
    <source>
        <dbReference type="ARBA" id="ARBA00022989"/>
    </source>
</evidence>